<organism evidence="5 6">
    <name type="scientific">Brooklawnia cerclae</name>
    <dbReference type="NCBI Taxonomy" id="349934"/>
    <lineage>
        <taxon>Bacteria</taxon>
        <taxon>Bacillati</taxon>
        <taxon>Actinomycetota</taxon>
        <taxon>Actinomycetes</taxon>
        <taxon>Propionibacteriales</taxon>
        <taxon>Propionibacteriaceae</taxon>
        <taxon>Brooklawnia</taxon>
    </lineage>
</organism>
<dbReference type="SUPFAM" id="SSF53720">
    <property type="entry name" value="ALDH-like"/>
    <property type="match status" value="1"/>
</dbReference>
<dbReference type="InterPro" id="IPR016162">
    <property type="entry name" value="Ald_DH_N"/>
</dbReference>
<dbReference type="PANTHER" id="PTHR43353:SF5">
    <property type="entry name" value="SUCCINATE-SEMIALDEHYDE DEHYDROGENASE, MITOCHONDRIAL"/>
    <property type="match status" value="1"/>
</dbReference>
<proteinExistence type="inferred from homology"/>
<name>A0ABX0SN47_9ACTN</name>
<dbReference type="GO" id="GO:0036243">
    <property type="term" value="F:succinate-semialdehyde dehydrogenase (NADP+) activity"/>
    <property type="evidence" value="ECO:0007669"/>
    <property type="project" value="UniProtKB-EC"/>
</dbReference>
<dbReference type="NCBIfam" id="NF006916">
    <property type="entry name" value="PRK09407.1"/>
    <property type="match status" value="1"/>
</dbReference>
<evidence type="ECO:0000256" key="1">
    <source>
        <dbReference type="ARBA" id="ARBA00023002"/>
    </source>
</evidence>
<dbReference type="GO" id="GO:0102810">
    <property type="term" value="F:glutarate-semialdehyde dehydrogenase (NADP+) activity"/>
    <property type="evidence" value="ECO:0007669"/>
    <property type="project" value="UniProtKB-EC"/>
</dbReference>
<dbReference type="RefSeq" id="WP_341770146.1">
    <property type="nucleotide sequence ID" value="NZ_BAAAOO010000009.1"/>
</dbReference>
<evidence type="ECO:0000256" key="2">
    <source>
        <dbReference type="PROSITE-ProRule" id="PRU10007"/>
    </source>
</evidence>
<evidence type="ECO:0000313" key="5">
    <source>
        <dbReference type="EMBL" id="NIH58191.1"/>
    </source>
</evidence>
<dbReference type="PANTHER" id="PTHR43353">
    <property type="entry name" value="SUCCINATE-SEMIALDEHYDE DEHYDROGENASE, MITOCHONDRIAL"/>
    <property type="match status" value="1"/>
</dbReference>
<gene>
    <name evidence="5" type="ORF">FB473_002883</name>
</gene>
<accession>A0ABX0SN47</accession>
<reference evidence="5 6" key="1">
    <citation type="submission" date="2020-02" db="EMBL/GenBank/DDBJ databases">
        <title>Sequencing the genomes of 1000 actinobacteria strains.</title>
        <authorList>
            <person name="Klenk H.-P."/>
        </authorList>
    </citation>
    <scope>NUCLEOTIDE SEQUENCE [LARGE SCALE GENOMIC DNA]</scope>
    <source>
        <strain evidence="5 6">DSM 19609</strain>
    </source>
</reference>
<dbReference type="Gene3D" id="3.40.309.10">
    <property type="entry name" value="Aldehyde Dehydrogenase, Chain A, domain 2"/>
    <property type="match status" value="1"/>
</dbReference>
<comment type="caution">
    <text evidence="5">The sequence shown here is derived from an EMBL/GenBank/DDBJ whole genome shotgun (WGS) entry which is preliminary data.</text>
</comment>
<evidence type="ECO:0000256" key="3">
    <source>
        <dbReference type="RuleBase" id="RU003345"/>
    </source>
</evidence>
<dbReference type="Gene3D" id="3.40.605.10">
    <property type="entry name" value="Aldehyde Dehydrogenase, Chain A, domain 1"/>
    <property type="match status" value="1"/>
</dbReference>
<evidence type="ECO:0000259" key="4">
    <source>
        <dbReference type="Pfam" id="PF00171"/>
    </source>
</evidence>
<keyword evidence="1 3" id="KW-0560">Oxidoreductase</keyword>
<dbReference type="PROSITE" id="PS00687">
    <property type="entry name" value="ALDEHYDE_DEHYDR_GLU"/>
    <property type="match status" value="1"/>
</dbReference>
<dbReference type="InterPro" id="IPR050740">
    <property type="entry name" value="Aldehyde_DH_Superfamily"/>
</dbReference>
<dbReference type="InterPro" id="IPR016163">
    <property type="entry name" value="Ald_DH_C"/>
</dbReference>
<evidence type="ECO:0000313" key="6">
    <source>
        <dbReference type="Proteomes" id="UP000749311"/>
    </source>
</evidence>
<dbReference type="Proteomes" id="UP000749311">
    <property type="component" value="Unassembled WGS sequence"/>
</dbReference>
<dbReference type="InterPro" id="IPR015590">
    <property type="entry name" value="Aldehyde_DH_dom"/>
</dbReference>
<comment type="similarity">
    <text evidence="3">Belongs to the aldehyde dehydrogenase family.</text>
</comment>
<dbReference type="Pfam" id="PF00171">
    <property type="entry name" value="Aldedh"/>
    <property type="match status" value="1"/>
</dbReference>
<dbReference type="EC" id="1.2.1.16" evidence="5"/>
<keyword evidence="6" id="KW-1185">Reference proteome</keyword>
<dbReference type="InterPro" id="IPR016161">
    <property type="entry name" value="Ald_DH/histidinol_DH"/>
</dbReference>
<dbReference type="EMBL" id="JAAMOZ010000002">
    <property type="protein sequence ID" value="NIH58191.1"/>
    <property type="molecule type" value="Genomic_DNA"/>
</dbReference>
<dbReference type="EC" id="1.2.1.79" evidence="5"/>
<feature type="domain" description="Aldehyde dehydrogenase" evidence="4">
    <location>
        <begin position="27"/>
        <end position="485"/>
    </location>
</feature>
<feature type="active site" evidence="2">
    <location>
        <position position="258"/>
    </location>
</feature>
<dbReference type="InterPro" id="IPR029510">
    <property type="entry name" value="Ald_DH_CS_GLU"/>
</dbReference>
<dbReference type="EC" id="1.2.1.20" evidence="5"/>
<protein>
    <submittedName>
        <fullName evidence="5">Succinate-semialdehyde dehydrogenase/glutarate-semialdehyde dehydrogenase</fullName>
        <ecNumber evidence="5">1.2.1.16</ecNumber>
        <ecNumber evidence="5">1.2.1.20</ecNumber>
        <ecNumber evidence="5">1.2.1.79</ecNumber>
    </submittedName>
</protein>
<sequence length="526" mass="55580">MTSATSTTLGFDDDLVRGLTAQLRATSGETFEEQSPLTGRPLATVPRSSADDIGAAVTTAREFQPRWAAVPVAERADCLLRLHDLLLDNQDAILDLICAESGKARMDAYMELVHLVLTARYYGRRAARLLRTSRAAGIVPGLTRVDVNRVPKGVVGLITPWNYPLTMALCDGIAALVAGNTVVHKPDSQTVLTALMGIALLRAAGVPENAWQVVAAPGREVGPQLVAGCDMIAFTGSTATGRQLATATAGRLTSISAELGGKNPLLVLADADLEAAAEGAARACFDNAGQLCVHIERIYVDARVYDEFRERLVSAVTGLVLAPGLGWDCQVGTLISPAQLAKVQDHVSDARTKGATVLCGGHPRPDLAPWCYEPTVLEGVTPAMRCHLDETFGPVVSLYRFDGEDEAVELANQGTQGLNASIWTTDHAHGRRIARRLRAGTVNINEGYAAALASIDAPMGGMGTSGMGRRQGAEGLLRFTEPQTVATQRLVPLTPFGPIGSATGGAEGFVRLLNRGLRVLRAVGRA</sequence>